<dbReference type="Proteomes" id="UP001060215">
    <property type="component" value="Chromosome 10"/>
</dbReference>
<keyword evidence="2" id="KW-1185">Reference proteome</keyword>
<accession>A0ACC0GDW8</accession>
<name>A0ACC0GDW8_9ERIC</name>
<organism evidence="1 2">
    <name type="scientific">Camellia lanceoleosa</name>
    <dbReference type="NCBI Taxonomy" id="1840588"/>
    <lineage>
        <taxon>Eukaryota</taxon>
        <taxon>Viridiplantae</taxon>
        <taxon>Streptophyta</taxon>
        <taxon>Embryophyta</taxon>
        <taxon>Tracheophyta</taxon>
        <taxon>Spermatophyta</taxon>
        <taxon>Magnoliopsida</taxon>
        <taxon>eudicotyledons</taxon>
        <taxon>Gunneridae</taxon>
        <taxon>Pentapetalae</taxon>
        <taxon>asterids</taxon>
        <taxon>Ericales</taxon>
        <taxon>Theaceae</taxon>
        <taxon>Camellia</taxon>
    </lineage>
</organism>
<evidence type="ECO:0000313" key="1">
    <source>
        <dbReference type="EMBL" id="KAI7998221.1"/>
    </source>
</evidence>
<reference evidence="1 2" key="1">
    <citation type="journal article" date="2022" name="Plant J.">
        <title>Chromosome-level genome of Camellia lanceoleosa provides a valuable resource for understanding genome evolution and self-incompatibility.</title>
        <authorList>
            <person name="Gong W."/>
            <person name="Xiao S."/>
            <person name="Wang L."/>
            <person name="Liao Z."/>
            <person name="Chang Y."/>
            <person name="Mo W."/>
            <person name="Hu G."/>
            <person name="Li W."/>
            <person name="Zhao G."/>
            <person name="Zhu H."/>
            <person name="Hu X."/>
            <person name="Ji K."/>
            <person name="Xiang X."/>
            <person name="Song Q."/>
            <person name="Yuan D."/>
            <person name="Jin S."/>
            <person name="Zhang L."/>
        </authorList>
    </citation>
    <scope>NUCLEOTIDE SEQUENCE [LARGE SCALE GENOMIC DNA]</scope>
    <source>
        <strain evidence="1">SQ_2022a</strain>
    </source>
</reference>
<comment type="caution">
    <text evidence="1">The sequence shown here is derived from an EMBL/GenBank/DDBJ whole genome shotgun (WGS) entry which is preliminary data.</text>
</comment>
<proteinExistence type="predicted"/>
<evidence type="ECO:0000313" key="2">
    <source>
        <dbReference type="Proteomes" id="UP001060215"/>
    </source>
</evidence>
<gene>
    <name evidence="1" type="ORF">LOK49_LG10G02053</name>
</gene>
<protein>
    <submittedName>
        <fullName evidence="1">Uncharacterized protein</fullName>
    </submittedName>
</protein>
<sequence>MKGHHDLLSLQIYGRPAQDSESEDAEPRFASAYNGIEPTCYVALKACLVALNSRIIYPPFKSSLQKGFLIFLCRVKTEYCRTLKKLALCNFTKSKWVEQYNLLKDVKGKSSNGGSVVLGGPNAIVSSRSTSVKRSRDSQFQNFPR</sequence>
<dbReference type="EMBL" id="CM045767">
    <property type="protein sequence ID" value="KAI7998221.1"/>
    <property type="molecule type" value="Genomic_DNA"/>
</dbReference>